<proteinExistence type="inferred from homology"/>
<protein>
    <recommendedName>
        <fullName evidence="5">Major facilitator superfamily (MFS) profile domain-containing protein</fullName>
    </recommendedName>
</protein>
<dbReference type="InterPro" id="IPR011701">
    <property type="entry name" value="MFS"/>
</dbReference>
<dbReference type="CDD" id="cd17352">
    <property type="entry name" value="MFS_MCT_SLC16"/>
    <property type="match status" value="1"/>
</dbReference>
<keyword evidence="7" id="KW-1185">Reference proteome</keyword>
<dbReference type="OrthoDB" id="6509908at2759"/>
<dbReference type="InterPro" id="IPR036259">
    <property type="entry name" value="MFS_trans_sf"/>
</dbReference>
<dbReference type="Proteomes" id="UP000567179">
    <property type="component" value="Unassembled WGS sequence"/>
</dbReference>
<keyword evidence="4" id="KW-1133">Transmembrane helix</keyword>
<feature type="transmembrane region" description="Helical" evidence="4">
    <location>
        <begin position="348"/>
        <end position="366"/>
    </location>
</feature>
<keyword evidence="4" id="KW-0812">Transmembrane</keyword>
<dbReference type="InterPro" id="IPR050327">
    <property type="entry name" value="Proton-linked_MCT"/>
</dbReference>
<dbReference type="InterPro" id="IPR020846">
    <property type="entry name" value="MFS_dom"/>
</dbReference>
<feature type="transmembrane region" description="Helical" evidence="4">
    <location>
        <begin position="173"/>
        <end position="196"/>
    </location>
</feature>
<feature type="transmembrane region" description="Helical" evidence="4">
    <location>
        <begin position="239"/>
        <end position="259"/>
    </location>
</feature>
<feature type="transmembrane region" description="Helical" evidence="4">
    <location>
        <begin position="280"/>
        <end position="305"/>
    </location>
</feature>
<dbReference type="PANTHER" id="PTHR11360">
    <property type="entry name" value="MONOCARBOXYLATE TRANSPORTER"/>
    <property type="match status" value="1"/>
</dbReference>
<evidence type="ECO:0000313" key="6">
    <source>
        <dbReference type="EMBL" id="KAF5323716.1"/>
    </source>
</evidence>
<dbReference type="PROSITE" id="PS50850">
    <property type="entry name" value="MFS"/>
    <property type="match status" value="1"/>
</dbReference>
<evidence type="ECO:0000256" key="1">
    <source>
        <dbReference type="ARBA" id="ARBA00004141"/>
    </source>
</evidence>
<evidence type="ECO:0000256" key="2">
    <source>
        <dbReference type="ARBA" id="ARBA00006727"/>
    </source>
</evidence>
<feature type="transmembrane region" description="Helical" evidence="4">
    <location>
        <begin position="150"/>
        <end position="167"/>
    </location>
</feature>
<evidence type="ECO:0000256" key="3">
    <source>
        <dbReference type="SAM" id="MobiDB-lite"/>
    </source>
</evidence>
<feature type="transmembrane region" description="Helical" evidence="4">
    <location>
        <begin position="121"/>
        <end position="143"/>
    </location>
</feature>
<feature type="transmembrane region" description="Helical" evidence="4">
    <location>
        <begin position="372"/>
        <end position="390"/>
    </location>
</feature>
<evidence type="ECO:0000256" key="4">
    <source>
        <dbReference type="SAM" id="Phobius"/>
    </source>
</evidence>
<dbReference type="EMBL" id="JAACJJ010000017">
    <property type="protein sequence ID" value="KAF5323716.1"/>
    <property type="molecule type" value="Genomic_DNA"/>
</dbReference>
<evidence type="ECO:0000313" key="7">
    <source>
        <dbReference type="Proteomes" id="UP000567179"/>
    </source>
</evidence>
<comment type="caution">
    <text evidence="6">The sequence shown here is derived from an EMBL/GenBank/DDBJ whole genome shotgun (WGS) entry which is preliminary data.</text>
</comment>
<feature type="region of interest" description="Disordered" evidence="3">
    <location>
        <begin position="1"/>
        <end position="74"/>
    </location>
</feature>
<dbReference type="Pfam" id="PF07690">
    <property type="entry name" value="MFS_1"/>
    <property type="match status" value="1"/>
</dbReference>
<organism evidence="6 7">
    <name type="scientific">Psilocybe cf. subviscida</name>
    <dbReference type="NCBI Taxonomy" id="2480587"/>
    <lineage>
        <taxon>Eukaryota</taxon>
        <taxon>Fungi</taxon>
        <taxon>Dikarya</taxon>
        <taxon>Basidiomycota</taxon>
        <taxon>Agaricomycotina</taxon>
        <taxon>Agaricomycetes</taxon>
        <taxon>Agaricomycetidae</taxon>
        <taxon>Agaricales</taxon>
        <taxon>Agaricineae</taxon>
        <taxon>Strophariaceae</taxon>
        <taxon>Psilocybe</taxon>
    </lineage>
</organism>
<feature type="transmembrane region" description="Helical" evidence="4">
    <location>
        <begin position="317"/>
        <end position="336"/>
    </location>
</feature>
<comment type="subcellular location">
    <subcellularLocation>
        <location evidence="1">Membrane</location>
        <topology evidence="1">Multi-pass membrane protein</topology>
    </subcellularLocation>
</comment>
<reference evidence="6 7" key="1">
    <citation type="journal article" date="2020" name="ISME J.">
        <title>Uncovering the hidden diversity of litter-decomposition mechanisms in mushroom-forming fungi.</title>
        <authorList>
            <person name="Floudas D."/>
            <person name="Bentzer J."/>
            <person name="Ahren D."/>
            <person name="Johansson T."/>
            <person name="Persson P."/>
            <person name="Tunlid A."/>
        </authorList>
    </citation>
    <scope>NUCLEOTIDE SEQUENCE [LARGE SCALE GENOMIC DNA]</scope>
    <source>
        <strain evidence="6 7">CBS 101986</strain>
    </source>
</reference>
<feature type="transmembrane region" description="Helical" evidence="4">
    <location>
        <begin position="80"/>
        <end position="101"/>
    </location>
</feature>
<feature type="transmembrane region" description="Helical" evidence="4">
    <location>
        <begin position="208"/>
        <end position="227"/>
    </location>
</feature>
<feature type="compositionally biased region" description="Basic and acidic residues" evidence="3">
    <location>
        <begin position="39"/>
        <end position="50"/>
    </location>
</feature>
<gene>
    <name evidence="6" type="ORF">D9619_012953</name>
</gene>
<sequence>MTIMTTTQHDSIRQHARDRQMPSVHGSEPEPKSSLTSTADEKHFSEKDTSEAQVLPPKDIVCTPPEQDHDGDFPDGGTRAWLIVVGAMCSTFSTFGYVNSWGIFQGYYQETLLSSTPPSNIAWIGSIQYSLVFLPALIVGRFFDLGYFRVLYAGASATIVIATFLIAQCTQYWHFLLCQGIMVGLGAGGIFCPTSAVVTHWFKKRRGFAFGMVAVGSSIGGTVLPIVAKNLLPRVGFQWTIRIFGFILLCVLGVSNILLRRRLPPVKVKGGLLNLAAFKDLAYTVYCLSAFTIFLGIYTLLTYVSVTATRIGIPPDFAFYFVAIGNASSLFGRFAAGSLSDMIGPMNVMIPFTTFAAVVAYCWPFAETKTALIVVTVIYGFNSGAYVALLSNPIMEMGSTSDIGRRTGMCMSILALGALAGPPIAGAINTATGGFKAVGYYAGGYRNHGFNER</sequence>
<feature type="domain" description="Major facilitator superfamily (MFS) profile" evidence="5">
    <location>
        <begin position="79"/>
        <end position="453"/>
    </location>
</feature>
<keyword evidence="4" id="KW-0472">Membrane</keyword>
<dbReference type="AlphaFoldDB" id="A0A8H5BIZ6"/>
<dbReference type="Gene3D" id="1.20.1250.20">
    <property type="entry name" value="MFS general substrate transporter like domains"/>
    <property type="match status" value="2"/>
</dbReference>
<feature type="compositionally biased region" description="Basic and acidic residues" evidence="3">
    <location>
        <begin position="10"/>
        <end position="20"/>
    </location>
</feature>
<evidence type="ECO:0000259" key="5">
    <source>
        <dbReference type="PROSITE" id="PS50850"/>
    </source>
</evidence>
<comment type="similarity">
    <text evidence="2">Belongs to the major facilitator superfamily. Monocarboxylate porter (TC 2.A.1.13) family.</text>
</comment>
<dbReference type="PANTHER" id="PTHR11360:SF284">
    <property type="entry name" value="EG:103B4.3 PROTEIN-RELATED"/>
    <property type="match status" value="1"/>
</dbReference>
<dbReference type="SUPFAM" id="SSF103473">
    <property type="entry name" value="MFS general substrate transporter"/>
    <property type="match status" value="1"/>
</dbReference>
<dbReference type="GO" id="GO:0022857">
    <property type="term" value="F:transmembrane transporter activity"/>
    <property type="evidence" value="ECO:0007669"/>
    <property type="project" value="InterPro"/>
</dbReference>
<dbReference type="GO" id="GO:0016020">
    <property type="term" value="C:membrane"/>
    <property type="evidence" value="ECO:0007669"/>
    <property type="project" value="UniProtKB-SubCell"/>
</dbReference>
<name>A0A8H5BIZ6_9AGAR</name>
<accession>A0A8H5BIZ6</accession>